<evidence type="ECO:0000259" key="2">
    <source>
        <dbReference type="Pfam" id="PF08327"/>
    </source>
</evidence>
<feature type="domain" description="Activator of Hsp90 ATPase homologue 1/2-like C-terminal" evidence="2">
    <location>
        <begin position="13"/>
        <end position="127"/>
    </location>
</feature>
<organism evidence="3 4">
    <name type="scientific">Candidatus Sulfuritelmatomonas gaucii</name>
    <dbReference type="NCBI Taxonomy" id="2043161"/>
    <lineage>
        <taxon>Bacteria</taxon>
        <taxon>Pseudomonadati</taxon>
        <taxon>Acidobacteriota</taxon>
        <taxon>Terriglobia</taxon>
        <taxon>Terriglobales</taxon>
        <taxon>Acidobacteriaceae</taxon>
        <taxon>Candidatus Sulfuritelmatomonas</taxon>
    </lineage>
</organism>
<gene>
    <name evidence="3" type="ORF">SBA5_410008</name>
</gene>
<dbReference type="EMBL" id="OKRB01000099">
    <property type="protein sequence ID" value="SPE23966.1"/>
    <property type="molecule type" value="Genomic_DNA"/>
</dbReference>
<dbReference type="OrthoDB" id="337378at2"/>
<dbReference type="Gene3D" id="3.30.530.20">
    <property type="match status" value="1"/>
</dbReference>
<dbReference type="AlphaFoldDB" id="A0A2N9LL47"/>
<protein>
    <recommendedName>
        <fullName evidence="2">Activator of Hsp90 ATPase homologue 1/2-like C-terminal domain-containing protein</fullName>
    </recommendedName>
</protein>
<dbReference type="InterPro" id="IPR023393">
    <property type="entry name" value="START-like_dom_sf"/>
</dbReference>
<comment type="similarity">
    <text evidence="1">Belongs to the AHA1 family.</text>
</comment>
<proteinExistence type="inferred from homology"/>
<reference evidence="4" key="1">
    <citation type="submission" date="2018-02" db="EMBL/GenBank/DDBJ databases">
        <authorList>
            <person name="Hausmann B."/>
        </authorList>
    </citation>
    <scope>NUCLEOTIDE SEQUENCE [LARGE SCALE GENOMIC DNA]</scope>
    <source>
        <strain evidence="4">Peat soil MAG SbA5</strain>
    </source>
</reference>
<dbReference type="InterPro" id="IPR013538">
    <property type="entry name" value="ASHA1/2-like_C"/>
</dbReference>
<dbReference type="SUPFAM" id="SSF55961">
    <property type="entry name" value="Bet v1-like"/>
    <property type="match status" value="1"/>
</dbReference>
<evidence type="ECO:0000313" key="3">
    <source>
        <dbReference type="EMBL" id="SPE23966.1"/>
    </source>
</evidence>
<dbReference type="Proteomes" id="UP000239735">
    <property type="component" value="Unassembled WGS sequence"/>
</dbReference>
<evidence type="ECO:0000313" key="4">
    <source>
        <dbReference type="Proteomes" id="UP000239735"/>
    </source>
</evidence>
<evidence type="ECO:0000256" key="1">
    <source>
        <dbReference type="ARBA" id="ARBA00006817"/>
    </source>
</evidence>
<sequence>MAIKFTVSTTIPAAPKAVYDAWLSSKGHAAMTGSAAKVTAREGGKFSAWDGYITGRNLKLVPARRIVQAWRTTEFASGDEDSQIDVLLENAPGGTKLTLRHTNIPKGQSDYKSGWKECYFEPMKAYFAKRPGSA</sequence>
<name>A0A2N9LL47_9BACT</name>
<dbReference type="Pfam" id="PF08327">
    <property type="entry name" value="AHSA1"/>
    <property type="match status" value="1"/>
</dbReference>
<accession>A0A2N9LL47</accession>